<gene>
    <name evidence="3" type="ORF">E5083_24850</name>
</gene>
<reference evidence="3 4" key="1">
    <citation type="submission" date="2019-04" db="EMBL/GenBank/DDBJ databases">
        <title>Streptomyces sp. nov. Bv016 isolated from bark of Buahinia variegata.</title>
        <authorList>
            <person name="Kanchanasin P."/>
            <person name="Tanasupawat S."/>
            <person name="Yuki M."/>
            <person name="Kudo T."/>
        </authorList>
    </citation>
    <scope>NUCLEOTIDE SEQUENCE [LARGE SCALE GENOMIC DNA]</scope>
    <source>
        <strain evidence="3 4">Bv016</strain>
    </source>
</reference>
<keyword evidence="2" id="KW-0812">Transmembrane</keyword>
<keyword evidence="4" id="KW-1185">Reference proteome</keyword>
<organism evidence="3 4">
    <name type="scientific">Streptomyces bauhiniae</name>
    <dbReference type="NCBI Taxonomy" id="2340725"/>
    <lineage>
        <taxon>Bacteria</taxon>
        <taxon>Bacillati</taxon>
        <taxon>Actinomycetota</taxon>
        <taxon>Actinomycetes</taxon>
        <taxon>Kitasatosporales</taxon>
        <taxon>Streptomycetaceae</taxon>
        <taxon>Streptomyces</taxon>
    </lineage>
</organism>
<keyword evidence="2" id="KW-0472">Membrane</keyword>
<feature type="region of interest" description="Disordered" evidence="1">
    <location>
        <begin position="1"/>
        <end position="27"/>
    </location>
</feature>
<name>A0A4Z1CXS9_9ACTN</name>
<dbReference type="AlphaFoldDB" id="A0A4Z1CXS9"/>
<keyword evidence="2" id="KW-1133">Transmembrane helix</keyword>
<dbReference type="EMBL" id="SRRT01000007">
    <property type="protein sequence ID" value="TGN74000.1"/>
    <property type="molecule type" value="Genomic_DNA"/>
</dbReference>
<dbReference type="Proteomes" id="UP000298159">
    <property type="component" value="Unassembled WGS sequence"/>
</dbReference>
<comment type="caution">
    <text evidence="3">The sequence shown here is derived from an EMBL/GenBank/DDBJ whole genome shotgun (WGS) entry which is preliminary data.</text>
</comment>
<evidence type="ECO:0000256" key="1">
    <source>
        <dbReference type="SAM" id="MobiDB-lite"/>
    </source>
</evidence>
<proteinExistence type="predicted"/>
<dbReference type="GeneID" id="95450804"/>
<sequence length="268" mass="28904">MSTDAVNTDVTGTDVAGTDAASKPARPRRTGRIVGAAVALATVAGIGCTAVVVRGADRSPGAPTWRLPQAVKEKKATDKQSGLRALLLPFGEERYVRGPDVAKFGSDTELTGRQTSDLLRQSLRSLPRSQRLQLERRFEKNPVKGMAVRSYASTVWAGEGSRVFTVEMVLSRSDRSTLRARNRSQQQFIDTMKVFRKGPAIKGHEDHAACFLPPAVDGDKLDSMSCSGYVGDIGVTAWIEGTAPLDLKGAADMMRAQFDRIKEPGEAV</sequence>
<dbReference type="RefSeq" id="WP_135787905.1">
    <property type="nucleotide sequence ID" value="NZ_SRRT01000007.1"/>
</dbReference>
<feature type="transmembrane region" description="Helical" evidence="2">
    <location>
        <begin position="33"/>
        <end position="53"/>
    </location>
</feature>
<evidence type="ECO:0000313" key="4">
    <source>
        <dbReference type="Proteomes" id="UP000298159"/>
    </source>
</evidence>
<evidence type="ECO:0000313" key="3">
    <source>
        <dbReference type="EMBL" id="TGN74000.1"/>
    </source>
</evidence>
<evidence type="ECO:0000256" key="2">
    <source>
        <dbReference type="SAM" id="Phobius"/>
    </source>
</evidence>
<accession>A0A4Z1CXS9</accession>
<feature type="compositionally biased region" description="Low complexity" evidence="1">
    <location>
        <begin position="1"/>
        <end position="21"/>
    </location>
</feature>
<protein>
    <submittedName>
        <fullName evidence="3">Uncharacterized protein</fullName>
    </submittedName>
</protein>